<dbReference type="EMBL" id="JAUCMX010000016">
    <property type="protein sequence ID" value="KAK3520533.1"/>
    <property type="molecule type" value="Genomic_DNA"/>
</dbReference>
<evidence type="ECO:0000313" key="3">
    <source>
        <dbReference type="Proteomes" id="UP001274896"/>
    </source>
</evidence>
<dbReference type="Pfam" id="PF18744">
    <property type="entry name" value="SNAD1"/>
    <property type="match status" value="1"/>
</dbReference>
<gene>
    <name evidence="2" type="ORF">QTP70_025028</name>
</gene>
<comment type="caution">
    <text evidence="2">The sequence shown here is derived from an EMBL/GenBank/DDBJ whole genome shotgun (WGS) entry which is preliminary data.</text>
</comment>
<evidence type="ECO:0000256" key="1">
    <source>
        <dbReference type="SAM" id="SignalP"/>
    </source>
</evidence>
<feature type="signal peptide" evidence="1">
    <location>
        <begin position="1"/>
        <end position="22"/>
    </location>
</feature>
<feature type="chain" id="PRO_5042219184" evidence="1">
    <location>
        <begin position="23"/>
        <end position="262"/>
    </location>
</feature>
<evidence type="ECO:0000313" key="2">
    <source>
        <dbReference type="EMBL" id="KAK3520533.1"/>
    </source>
</evidence>
<dbReference type="AlphaFoldDB" id="A0AAE0UV24"/>
<name>A0AAE0UV24_9TELE</name>
<dbReference type="Proteomes" id="UP001274896">
    <property type="component" value="Unassembled WGS sequence"/>
</dbReference>
<dbReference type="InterPro" id="IPR040958">
    <property type="entry name" value="SNAD1"/>
</dbReference>
<accession>A0AAE0UV24</accession>
<proteinExistence type="predicted"/>
<reference evidence="2" key="1">
    <citation type="submission" date="2023-06" db="EMBL/GenBank/DDBJ databases">
        <title>Male Hemibagrus guttatus genome.</title>
        <authorList>
            <person name="Bian C."/>
        </authorList>
    </citation>
    <scope>NUCLEOTIDE SEQUENCE</scope>
    <source>
        <strain evidence="2">Male_cb2023</strain>
        <tissue evidence="2">Muscle</tissue>
    </source>
</reference>
<keyword evidence="3" id="KW-1185">Reference proteome</keyword>
<keyword evidence="1" id="KW-0732">Signal</keyword>
<organism evidence="2 3">
    <name type="scientific">Hemibagrus guttatus</name>
    <dbReference type="NCBI Taxonomy" id="175788"/>
    <lineage>
        <taxon>Eukaryota</taxon>
        <taxon>Metazoa</taxon>
        <taxon>Chordata</taxon>
        <taxon>Craniata</taxon>
        <taxon>Vertebrata</taxon>
        <taxon>Euteleostomi</taxon>
        <taxon>Actinopterygii</taxon>
        <taxon>Neopterygii</taxon>
        <taxon>Teleostei</taxon>
        <taxon>Ostariophysi</taxon>
        <taxon>Siluriformes</taxon>
        <taxon>Bagridae</taxon>
        <taxon>Hemibagrus</taxon>
    </lineage>
</organism>
<sequence length="262" mass="29808">MGSQKGLIVLCLLHLCVQSIQGDVNPDVLARMIQYFADNVQPKTKDGQPAQYAFAITVPQAQCTSEQSDIQTVFSREEAEYVKNFISNGDTCVLCSQTGSESGIVIATRPNVPRKEHAEHILLYPLGNSPMNKLLAKTDQNSCIVFYSYNSPCVTKCIESADNILDGLSDWKNIRKDAMNVFVFEKIWQKDAWRKDMAKDLMKIQDQVPLYRCNNTNEMECQKCVDQNTGKVIPFCLPEKKSKFLYFQKMLLSVIKRWLVNE</sequence>
<protein>
    <submittedName>
        <fullName evidence="2">Uncharacterized protein</fullName>
    </submittedName>
</protein>